<organism evidence="1 2">
    <name type="scientific">Acidovorax facilis</name>
    <dbReference type="NCBI Taxonomy" id="12917"/>
    <lineage>
        <taxon>Bacteria</taxon>
        <taxon>Pseudomonadati</taxon>
        <taxon>Pseudomonadota</taxon>
        <taxon>Betaproteobacteria</taxon>
        <taxon>Burkholderiales</taxon>
        <taxon>Comamonadaceae</taxon>
        <taxon>Acidovorax</taxon>
    </lineage>
</organism>
<accession>A0ABV8DGY2</accession>
<reference evidence="2" key="1">
    <citation type="journal article" date="2019" name="Int. J. Syst. Evol. Microbiol.">
        <title>The Global Catalogue of Microorganisms (GCM) 10K type strain sequencing project: providing services to taxonomists for standard genome sequencing and annotation.</title>
        <authorList>
            <consortium name="The Broad Institute Genomics Platform"/>
            <consortium name="The Broad Institute Genome Sequencing Center for Infectious Disease"/>
            <person name="Wu L."/>
            <person name="Ma J."/>
        </authorList>
    </citation>
    <scope>NUCLEOTIDE SEQUENCE [LARGE SCALE GENOMIC DNA]</scope>
    <source>
        <strain evidence="2">CCUG 2113</strain>
    </source>
</reference>
<evidence type="ECO:0000313" key="2">
    <source>
        <dbReference type="Proteomes" id="UP001595693"/>
    </source>
</evidence>
<dbReference type="EMBL" id="JBHSAJ010000129">
    <property type="protein sequence ID" value="MFC3937818.1"/>
    <property type="molecule type" value="Genomic_DNA"/>
</dbReference>
<dbReference type="RefSeq" id="WP_055392888.1">
    <property type="nucleotide sequence ID" value="NZ_JAMXAX010000242.1"/>
</dbReference>
<gene>
    <name evidence="1" type="ORF">ACFOW3_24625</name>
</gene>
<keyword evidence="2" id="KW-1185">Reference proteome</keyword>
<sequence>MTYTSYFQWEERIIELIEHTAELCRSDAQAVVEGQPVVLKQLWDRRDSPDVASDAVLKAAWRQG</sequence>
<protein>
    <submittedName>
        <fullName evidence="1">Uncharacterized protein</fullName>
    </submittedName>
</protein>
<name>A0ABV8DGY2_9BURK</name>
<proteinExistence type="predicted"/>
<evidence type="ECO:0000313" key="1">
    <source>
        <dbReference type="EMBL" id="MFC3937818.1"/>
    </source>
</evidence>
<comment type="caution">
    <text evidence="1">The sequence shown here is derived from an EMBL/GenBank/DDBJ whole genome shotgun (WGS) entry which is preliminary data.</text>
</comment>
<dbReference type="Proteomes" id="UP001595693">
    <property type="component" value="Unassembled WGS sequence"/>
</dbReference>